<accession>W7QTH3</accession>
<dbReference type="InterPro" id="IPR027385">
    <property type="entry name" value="Beta-barrel_OMP"/>
</dbReference>
<dbReference type="EMBL" id="ARZY01000038">
    <property type="protein sequence ID" value="EWH08725.1"/>
    <property type="molecule type" value="Genomic_DNA"/>
</dbReference>
<feature type="signal peptide" evidence="2">
    <location>
        <begin position="1"/>
        <end position="20"/>
    </location>
</feature>
<keyword evidence="5" id="KW-1185">Reference proteome</keyword>
<evidence type="ECO:0000313" key="5">
    <source>
        <dbReference type="Proteomes" id="UP000019276"/>
    </source>
</evidence>
<dbReference type="RefSeq" id="WP_035015858.1">
    <property type="nucleotide sequence ID" value="NZ_ARZY01000038.1"/>
</dbReference>
<keyword evidence="1 2" id="KW-0732">Signal</keyword>
<evidence type="ECO:0000313" key="4">
    <source>
        <dbReference type="EMBL" id="EWH08725.1"/>
    </source>
</evidence>
<dbReference type="Pfam" id="PF13505">
    <property type="entry name" value="OMP_b-brl"/>
    <property type="match status" value="1"/>
</dbReference>
<gene>
    <name evidence="4" type="ORF">DS2_15864</name>
</gene>
<dbReference type="eggNOG" id="ENOG5033JRW">
    <property type="taxonomic scope" value="Bacteria"/>
</dbReference>
<feature type="chain" id="PRO_5004898427" description="Outer membrane protein beta-barrel domain-containing protein" evidence="2">
    <location>
        <begin position="21"/>
        <end position="167"/>
    </location>
</feature>
<evidence type="ECO:0000256" key="1">
    <source>
        <dbReference type="ARBA" id="ARBA00022729"/>
    </source>
</evidence>
<organism evidence="4 5">
    <name type="scientific">Catenovulum agarivorans DS-2</name>
    <dbReference type="NCBI Taxonomy" id="1328313"/>
    <lineage>
        <taxon>Bacteria</taxon>
        <taxon>Pseudomonadati</taxon>
        <taxon>Pseudomonadota</taxon>
        <taxon>Gammaproteobacteria</taxon>
        <taxon>Alteromonadales</taxon>
        <taxon>Alteromonadaceae</taxon>
        <taxon>Catenovulum</taxon>
    </lineage>
</organism>
<comment type="caution">
    <text evidence="4">The sequence shown here is derived from an EMBL/GenBank/DDBJ whole genome shotgun (WGS) entry which is preliminary data.</text>
</comment>
<dbReference type="AlphaFoldDB" id="W7QTH3"/>
<dbReference type="InterPro" id="IPR011250">
    <property type="entry name" value="OMP/PagP_B-barrel"/>
</dbReference>
<dbReference type="Proteomes" id="UP000019276">
    <property type="component" value="Unassembled WGS sequence"/>
</dbReference>
<dbReference type="STRING" id="1328313.DS2_15864"/>
<proteinExistence type="predicted"/>
<dbReference type="SUPFAM" id="SSF56925">
    <property type="entry name" value="OMPA-like"/>
    <property type="match status" value="1"/>
</dbReference>
<dbReference type="OrthoDB" id="6336662at2"/>
<name>W7QTH3_9ALTE</name>
<evidence type="ECO:0000259" key="3">
    <source>
        <dbReference type="Pfam" id="PF13505"/>
    </source>
</evidence>
<evidence type="ECO:0000256" key="2">
    <source>
        <dbReference type="SAM" id="SignalP"/>
    </source>
</evidence>
<feature type="domain" description="Outer membrane protein beta-barrel" evidence="3">
    <location>
        <begin position="7"/>
        <end position="158"/>
    </location>
</feature>
<protein>
    <recommendedName>
        <fullName evidence="3">Outer membrane protein beta-barrel domain-containing protein</fullName>
    </recommendedName>
</protein>
<sequence length="167" mass="18555">MFKKSLLALALSFTSIGASANWVGGVNYASFNEDVGIGDVNVKTLNLELGYKYNTSEQFKFIPSLRFGFGIDNDNIDTYWGSFEFAVDQYYVLTIRGQYEYNSGIYLYAAPSFGSYKLSLNDHSENKDEFAYGAGIGFKANDTMAFELSLERVDDADLVSAGIKFGF</sequence>
<dbReference type="Gene3D" id="2.40.160.20">
    <property type="match status" value="1"/>
</dbReference>
<reference evidence="4 5" key="1">
    <citation type="journal article" date="2014" name="Genome Announc.">
        <title>Draft Genome Sequence of the Agar-Degrading Bacterium Catenovulum sp. Strain DS-2, Isolated from Intestines of Haliotis diversicolor.</title>
        <authorList>
            <person name="Shan D."/>
            <person name="Li X."/>
            <person name="Gu Z."/>
            <person name="Wei G."/>
            <person name="Gao Z."/>
            <person name="Shao Z."/>
        </authorList>
    </citation>
    <scope>NUCLEOTIDE SEQUENCE [LARGE SCALE GENOMIC DNA]</scope>
    <source>
        <strain evidence="4 5">DS-2</strain>
    </source>
</reference>